<organism evidence="1">
    <name type="scientific">marine metagenome</name>
    <dbReference type="NCBI Taxonomy" id="408172"/>
    <lineage>
        <taxon>unclassified sequences</taxon>
        <taxon>metagenomes</taxon>
        <taxon>ecological metagenomes</taxon>
    </lineage>
</organism>
<proteinExistence type="predicted"/>
<evidence type="ECO:0000313" key="1">
    <source>
        <dbReference type="EMBL" id="SVD47333.1"/>
    </source>
</evidence>
<protein>
    <submittedName>
        <fullName evidence="1">Uncharacterized protein</fullName>
    </submittedName>
</protein>
<reference evidence="1" key="1">
    <citation type="submission" date="2018-05" db="EMBL/GenBank/DDBJ databases">
        <authorList>
            <person name="Lanie J.A."/>
            <person name="Ng W.-L."/>
            <person name="Kazmierczak K.M."/>
            <person name="Andrzejewski T.M."/>
            <person name="Davidsen T.M."/>
            <person name="Wayne K.J."/>
            <person name="Tettelin H."/>
            <person name="Glass J.I."/>
            <person name="Rusch D."/>
            <person name="Podicherti R."/>
            <person name="Tsui H.-C.T."/>
            <person name="Winkler M.E."/>
        </authorList>
    </citation>
    <scope>NUCLEOTIDE SEQUENCE</scope>
</reference>
<dbReference type="EMBL" id="UINC01152910">
    <property type="protein sequence ID" value="SVD47333.1"/>
    <property type="molecule type" value="Genomic_DNA"/>
</dbReference>
<accession>A0A382VLH8</accession>
<sequence length="23" mass="2635">MDLVAITELEIVSLLAHRRIDLN</sequence>
<gene>
    <name evidence="1" type="ORF">METZ01_LOCUS400187</name>
</gene>
<name>A0A382VLH8_9ZZZZ</name>
<dbReference type="AlphaFoldDB" id="A0A382VLH8"/>